<proteinExistence type="predicted"/>
<evidence type="ECO:0000256" key="1">
    <source>
        <dbReference type="SAM" id="MobiDB-lite"/>
    </source>
</evidence>
<accession>A0ABR0DZS3</accession>
<dbReference type="Proteomes" id="UP001305779">
    <property type="component" value="Unassembled WGS sequence"/>
</dbReference>
<sequence>MNGRSLQTRSIHHIESIASKSFKATSTGSPLLARDLREATGDNAPSASLEATDEAAEMESGTNTDRRLEEVEKHLAEMQVEENKDLVKAASLREGIAKRKTALESLHKLLQHCKAMGIEVEEIANIDQEVGLVEQAERVVRGGYAAIARAALAEVDQRAAPTHSS</sequence>
<organism evidence="2 3">
    <name type="scientific">Zasmidium cellare</name>
    <name type="common">Wine cellar mold</name>
    <name type="synonym">Racodium cellare</name>
    <dbReference type="NCBI Taxonomy" id="395010"/>
    <lineage>
        <taxon>Eukaryota</taxon>
        <taxon>Fungi</taxon>
        <taxon>Dikarya</taxon>
        <taxon>Ascomycota</taxon>
        <taxon>Pezizomycotina</taxon>
        <taxon>Dothideomycetes</taxon>
        <taxon>Dothideomycetidae</taxon>
        <taxon>Mycosphaerellales</taxon>
        <taxon>Mycosphaerellaceae</taxon>
        <taxon>Zasmidium</taxon>
    </lineage>
</organism>
<protein>
    <submittedName>
        <fullName evidence="2">Uncharacterized protein</fullName>
    </submittedName>
</protein>
<keyword evidence="3" id="KW-1185">Reference proteome</keyword>
<name>A0ABR0DZS3_ZASCE</name>
<gene>
    <name evidence="2" type="ORF">PRZ48_014033</name>
</gene>
<evidence type="ECO:0000313" key="2">
    <source>
        <dbReference type="EMBL" id="KAK4494677.1"/>
    </source>
</evidence>
<feature type="region of interest" description="Disordered" evidence="1">
    <location>
        <begin position="41"/>
        <end position="64"/>
    </location>
</feature>
<dbReference type="EMBL" id="JAXOVC010000013">
    <property type="protein sequence ID" value="KAK4494677.1"/>
    <property type="molecule type" value="Genomic_DNA"/>
</dbReference>
<evidence type="ECO:0000313" key="3">
    <source>
        <dbReference type="Proteomes" id="UP001305779"/>
    </source>
</evidence>
<comment type="caution">
    <text evidence="2">The sequence shown here is derived from an EMBL/GenBank/DDBJ whole genome shotgun (WGS) entry which is preliminary data.</text>
</comment>
<reference evidence="2 3" key="1">
    <citation type="journal article" date="2023" name="G3 (Bethesda)">
        <title>A chromosome-level genome assembly of Zasmidium syzygii isolated from banana leaves.</title>
        <authorList>
            <person name="van Westerhoven A.C."/>
            <person name="Mehrabi R."/>
            <person name="Talebi R."/>
            <person name="Steentjes M.B.F."/>
            <person name="Corcolon B."/>
            <person name="Chong P.A."/>
            <person name="Kema G.H.J."/>
            <person name="Seidl M.F."/>
        </authorList>
    </citation>
    <scope>NUCLEOTIDE SEQUENCE [LARGE SCALE GENOMIC DNA]</scope>
    <source>
        <strain evidence="2 3">P124</strain>
    </source>
</reference>